<evidence type="ECO:0000313" key="6">
    <source>
        <dbReference type="EMBL" id="MBE9118456.1"/>
    </source>
</evidence>
<dbReference type="InterPro" id="IPR016181">
    <property type="entry name" value="Acyl_CoA_acyltransferase"/>
</dbReference>
<keyword evidence="6" id="KW-0687">Ribonucleoprotein</keyword>
<keyword evidence="6" id="KW-0689">Ribosomal protein</keyword>
<dbReference type="Gene3D" id="3.40.630.30">
    <property type="match status" value="1"/>
</dbReference>
<reference evidence="6" key="1">
    <citation type="submission" date="2020-10" db="EMBL/GenBank/DDBJ databases">
        <authorList>
            <person name="Castelo-Branco R."/>
            <person name="Eusebio N."/>
            <person name="Adriana R."/>
            <person name="Vieira A."/>
            <person name="Brugerolle De Fraissinette N."/>
            <person name="Rezende De Castro R."/>
            <person name="Schneider M.P."/>
            <person name="Vasconcelos V."/>
            <person name="Leao P.N."/>
        </authorList>
    </citation>
    <scope>NUCLEOTIDE SEQUENCE</scope>
    <source>
        <strain evidence="6">LEGE 07157</strain>
    </source>
</reference>
<evidence type="ECO:0000256" key="4">
    <source>
        <dbReference type="ARBA" id="ARBA00023315"/>
    </source>
</evidence>
<dbReference type="InterPro" id="IPR000182">
    <property type="entry name" value="GNAT_dom"/>
</dbReference>
<dbReference type="PANTHER" id="PTHR43420:SF44">
    <property type="entry name" value="ACETYLTRANSFERASE YPEA"/>
    <property type="match status" value="1"/>
</dbReference>
<comment type="caution">
    <text evidence="6">The sequence shown here is derived from an EMBL/GenBank/DDBJ whole genome shotgun (WGS) entry which is preliminary data.</text>
</comment>
<organism evidence="6 7">
    <name type="scientific">Lusitaniella coriacea LEGE 07157</name>
    <dbReference type="NCBI Taxonomy" id="945747"/>
    <lineage>
        <taxon>Bacteria</taxon>
        <taxon>Bacillati</taxon>
        <taxon>Cyanobacteriota</taxon>
        <taxon>Cyanophyceae</taxon>
        <taxon>Spirulinales</taxon>
        <taxon>Lusitaniellaceae</taxon>
        <taxon>Lusitaniella</taxon>
    </lineage>
</organism>
<dbReference type="PANTHER" id="PTHR43420">
    <property type="entry name" value="ACETYLTRANSFERASE"/>
    <property type="match status" value="1"/>
</dbReference>
<dbReference type="InterPro" id="IPR006464">
    <property type="entry name" value="AcTrfase_RimI/Ard1"/>
</dbReference>
<protein>
    <submittedName>
        <fullName evidence="6">Ribosomal protein S18-alanine N-acetyltransferase</fullName>
    </submittedName>
</protein>
<keyword evidence="3" id="KW-0808">Transferase</keyword>
<dbReference type="GO" id="GO:0008080">
    <property type="term" value="F:N-acetyltransferase activity"/>
    <property type="evidence" value="ECO:0007669"/>
    <property type="project" value="InterPro"/>
</dbReference>
<accession>A0A8J7E0W9</accession>
<dbReference type="Pfam" id="PF00583">
    <property type="entry name" value="Acetyltransf_1"/>
    <property type="match status" value="1"/>
</dbReference>
<comment type="similarity">
    <text evidence="1">Belongs to the acetyltransferase family. RimI subfamily.</text>
</comment>
<evidence type="ECO:0000256" key="3">
    <source>
        <dbReference type="ARBA" id="ARBA00022679"/>
    </source>
</evidence>
<dbReference type="SUPFAM" id="SSF55729">
    <property type="entry name" value="Acyl-CoA N-acyltransferases (Nat)"/>
    <property type="match status" value="1"/>
</dbReference>
<evidence type="ECO:0000256" key="2">
    <source>
        <dbReference type="ARBA" id="ARBA00022490"/>
    </source>
</evidence>
<feature type="domain" description="N-acetyltransferase" evidence="5">
    <location>
        <begin position="6"/>
        <end position="156"/>
    </location>
</feature>
<evidence type="ECO:0000256" key="1">
    <source>
        <dbReference type="ARBA" id="ARBA00005395"/>
    </source>
</evidence>
<sequence length="194" mass="22221">MTLLELRLKPLTDRQLNAVVKLDQLCLGGLWSQEGYRRELNSPNSELLVLSVLGNRGSPPKERIVGIGCFWAILEEAHITILAIHPDCQSQGLGQVLLWTLLQKAVRQKLDRATLEVRASNQAALSLYQKFGFQVAGRRKKYYQNNNEDALILWRGGLQQKQFSQLLDRWQQQTNEKLARCGWRLENGDRKLKA</sequence>
<dbReference type="InterPro" id="IPR050680">
    <property type="entry name" value="YpeA/RimI_acetyltransf"/>
</dbReference>
<dbReference type="PROSITE" id="PS51186">
    <property type="entry name" value="GNAT"/>
    <property type="match status" value="1"/>
</dbReference>
<dbReference type="EMBL" id="JADEWZ010000047">
    <property type="protein sequence ID" value="MBE9118456.1"/>
    <property type="molecule type" value="Genomic_DNA"/>
</dbReference>
<dbReference type="RefSeq" id="WP_194031540.1">
    <property type="nucleotide sequence ID" value="NZ_JADEWZ010000047.1"/>
</dbReference>
<dbReference type="AlphaFoldDB" id="A0A8J7E0W9"/>
<keyword evidence="2" id="KW-0963">Cytoplasm</keyword>
<evidence type="ECO:0000259" key="5">
    <source>
        <dbReference type="PROSITE" id="PS51186"/>
    </source>
</evidence>
<dbReference type="Proteomes" id="UP000654482">
    <property type="component" value="Unassembled WGS sequence"/>
</dbReference>
<keyword evidence="4" id="KW-0012">Acyltransferase</keyword>
<evidence type="ECO:0000313" key="7">
    <source>
        <dbReference type="Proteomes" id="UP000654482"/>
    </source>
</evidence>
<dbReference type="NCBIfam" id="TIGR01575">
    <property type="entry name" value="rimI"/>
    <property type="match status" value="1"/>
</dbReference>
<dbReference type="CDD" id="cd04301">
    <property type="entry name" value="NAT_SF"/>
    <property type="match status" value="1"/>
</dbReference>
<keyword evidence="7" id="KW-1185">Reference proteome</keyword>
<dbReference type="GO" id="GO:0005840">
    <property type="term" value="C:ribosome"/>
    <property type="evidence" value="ECO:0007669"/>
    <property type="project" value="UniProtKB-KW"/>
</dbReference>
<name>A0A8J7E0W9_9CYAN</name>
<proteinExistence type="inferred from homology"/>
<gene>
    <name evidence="6" type="primary">rimI</name>
    <name evidence="6" type="ORF">IQ249_21425</name>
</gene>